<comment type="caution">
    <text evidence="1">The sequence shown here is derived from an EMBL/GenBank/DDBJ whole genome shotgun (WGS) entry which is preliminary data.</text>
</comment>
<name>X1EXT4_9ZZZZ</name>
<reference evidence="1" key="1">
    <citation type="journal article" date="2014" name="Front. Microbiol.">
        <title>High frequency of phylogenetically diverse reductive dehalogenase-homologous genes in deep subseafloor sedimentary metagenomes.</title>
        <authorList>
            <person name="Kawai M."/>
            <person name="Futagami T."/>
            <person name="Toyoda A."/>
            <person name="Takaki Y."/>
            <person name="Nishi S."/>
            <person name="Hori S."/>
            <person name="Arai W."/>
            <person name="Tsubouchi T."/>
            <person name="Morono Y."/>
            <person name="Uchiyama I."/>
            <person name="Ito T."/>
            <person name="Fujiyama A."/>
            <person name="Inagaki F."/>
            <person name="Takami H."/>
        </authorList>
    </citation>
    <scope>NUCLEOTIDE SEQUENCE</scope>
    <source>
        <strain evidence="1">Expedition CK06-06</strain>
    </source>
</reference>
<gene>
    <name evidence="1" type="ORF">S01H4_60065</name>
</gene>
<accession>X1EXT4</accession>
<proteinExistence type="predicted"/>
<sequence length="40" mass="4243">MVAEAAVEGVDLAVAPRTRVPIAHNARNRQETDLAGCKVI</sequence>
<evidence type="ECO:0000313" key="1">
    <source>
        <dbReference type="EMBL" id="GAH13418.1"/>
    </source>
</evidence>
<dbReference type="EMBL" id="BART01035332">
    <property type="protein sequence ID" value="GAH13418.1"/>
    <property type="molecule type" value="Genomic_DNA"/>
</dbReference>
<protein>
    <submittedName>
        <fullName evidence="1">Uncharacterized protein</fullName>
    </submittedName>
</protein>
<feature type="non-terminal residue" evidence="1">
    <location>
        <position position="40"/>
    </location>
</feature>
<dbReference type="AlphaFoldDB" id="X1EXT4"/>
<organism evidence="1">
    <name type="scientific">marine sediment metagenome</name>
    <dbReference type="NCBI Taxonomy" id="412755"/>
    <lineage>
        <taxon>unclassified sequences</taxon>
        <taxon>metagenomes</taxon>
        <taxon>ecological metagenomes</taxon>
    </lineage>
</organism>